<evidence type="ECO:0000313" key="2">
    <source>
        <dbReference type="Proteomes" id="UP000694843"/>
    </source>
</evidence>
<dbReference type="SMART" id="SM00409">
    <property type="entry name" value="IG"/>
    <property type="match status" value="2"/>
</dbReference>
<feature type="domain" description="Ig-like" evidence="1">
    <location>
        <begin position="206"/>
        <end position="285"/>
    </location>
</feature>
<dbReference type="PANTHER" id="PTHR22576">
    <property type="entry name" value="MUCOSA ASSOCIATED LYMPHOID TISSUE LYMPHOMA TRANSLOCATION PROTEIN 1/PARACASPASE"/>
    <property type="match status" value="1"/>
</dbReference>
<dbReference type="OrthoDB" id="417046at2759"/>
<dbReference type="Proteomes" id="UP000694843">
    <property type="component" value="Unplaced"/>
</dbReference>
<dbReference type="Gene3D" id="2.60.40.10">
    <property type="entry name" value="Immunoglobulins"/>
    <property type="match status" value="3"/>
</dbReference>
<dbReference type="Pfam" id="PF00656">
    <property type="entry name" value="Peptidase_C14"/>
    <property type="match status" value="1"/>
</dbReference>
<dbReference type="RefSeq" id="XP_018006710.1">
    <property type="nucleotide sequence ID" value="XM_018151221.2"/>
</dbReference>
<reference evidence="3" key="1">
    <citation type="submission" date="2025-08" db="UniProtKB">
        <authorList>
            <consortium name="RefSeq"/>
        </authorList>
    </citation>
    <scope>IDENTIFICATION</scope>
    <source>
        <tissue evidence="3">Whole organism</tissue>
    </source>
</reference>
<dbReference type="InterPro" id="IPR011600">
    <property type="entry name" value="Pept_C14_caspase"/>
</dbReference>
<dbReference type="PROSITE" id="PS50835">
    <property type="entry name" value="IG_LIKE"/>
    <property type="match status" value="2"/>
</dbReference>
<keyword evidence="2" id="KW-1185">Reference proteome</keyword>
<evidence type="ECO:0000259" key="1">
    <source>
        <dbReference type="PROSITE" id="PS50835"/>
    </source>
</evidence>
<dbReference type="AlphaFoldDB" id="A0A8B7MZI2"/>
<dbReference type="SMART" id="SM00408">
    <property type="entry name" value="IGc2"/>
    <property type="match status" value="2"/>
</dbReference>
<dbReference type="InterPro" id="IPR011029">
    <property type="entry name" value="DEATH-like_dom_sf"/>
</dbReference>
<dbReference type="SUPFAM" id="SSF52129">
    <property type="entry name" value="Caspase-like"/>
    <property type="match status" value="1"/>
</dbReference>
<dbReference type="SUPFAM" id="SSF48726">
    <property type="entry name" value="Immunoglobulin"/>
    <property type="match status" value="3"/>
</dbReference>
<proteinExistence type="predicted"/>
<dbReference type="SUPFAM" id="SSF47986">
    <property type="entry name" value="DEATH domain"/>
    <property type="match status" value="1"/>
</dbReference>
<sequence>MSQPTQLDKQALLESLDGWVLGCLEDELSKEDAWQGLAQSIKMPNGCQLYSMGELSYLKQSPRPAAALIKQLVQRGLSLANLLQLLQAAQLSHLHSILSPKEVAKITSQSHEGCLPVKLGGSVNVTISTSGNPPAELVWYKGSFPLLHQTSHSLKLQQFGPQDEGIYLCLVRQKVPLDSPQWTGIAGEYLELWSNPVELCLMETVPVFSLEPVDVKLNLGDKLLLEVRCDATYPPPVYRWYKDQQLLISSDSNVLSVDRVDVSSGGLYWCVAQNVAGKATSRRCSVLVCGTREICAPVLVREPRVAGAAEGEVVMCRGQPLQLWCSVRSALPCTFTWTNNGYAMPGKSSPWHSTMCSHDGDVWHSCLLYTPSDTDLSLLRLLCVVSNEAGQVVSREVVVRLKELSTAPRVYSAYRKWALLVGNCRYEGKPLLTTLPDCQRIAATLTTHGFRCLVLADLSLSHFRNAVSLMCTFVQPGDYVMFYYGGHGYHDSGDRMIAVDGCDATAASSEAATLRGSCLSPVWVRNAFLRCTPALLFIVLDMCRTTLPPATEGSSEGSLRLQPEVANAARCSVVLHATSVRCAALESPDSMSVLTKHLLRRLTTHARQPLTNLVATVLQDVCGDSSRVREQQFPMLEVDLALPRTLADSLTAPTGAVVERWNQMLSVGGSVSSEVLLPLCRKMTPSVNSDTLVDSFQNSSEDCDEDNFAEKFDAYVAKELQGLKISHPDFIKRNNLNATSPSGIKISNPESGCSPTYNGNISSHDPRNVPQSKDCMKHQLSTTVHLAPYFQQPVNETAATVTRALVSSRAALLCGDHPVANIALVRVDVCFQGPPVPYTVTLEAFGCRIRQVSTDQAQVTVYRIEDLHCLSVPLSVTVKFPVGCAKLDNSCVGDDISTVCGECCSHNHTNNPSKNLEMGVRYTDSSVCRLMKHAQLSEPDDAHWKVMRLSLGLPGLSKTNLHVNDMRGSDVNVPDEQVGTGTVDSMNIAF</sequence>
<gene>
    <name evidence="3" type="primary">LOC108664599</name>
</gene>
<feature type="domain" description="Ig-like" evidence="1">
    <location>
        <begin position="100"/>
        <end position="173"/>
    </location>
</feature>
<dbReference type="Pfam" id="PF13927">
    <property type="entry name" value="Ig_3"/>
    <property type="match status" value="1"/>
</dbReference>
<dbReference type="InterPro" id="IPR003599">
    <property type="entry name" value="Ig_sub"/>
</dbReference>
<evidence type="ECO:0000313" key="3">
    <source>
        <dbReference type="RefSeq" id="XP_018006710.1"/>
    </source>
</evidence>
<accession>A0A8B7MZI2</accession>
<name>A0A8B7MZI2_HYAAZ</name>
<dbReference type="InterPro" id="IPR013783">
    <property type="entry name" value="Ig-like_fold"/>
</dbReference>
<dbReference type="GeneID" id="108664599"/>
<dbReference type="GO" id="GO:0006508">
    <property type="term" value="P:proteolysis"/>
    <property type="evidence" value="ECO:0007669"/>
    <property type="project" value="InterPro"/>
</dbReference>
<dbReference type="GO" id="GO:0004197">
    <property type="term" value="F:cysteine-type endopeptidase activity"/>
    <property type="evidence" value="ECO:0007669"/>
    <property type="project" value="InterPro"/>
</dbReference>
<dbReference type="Gene3D" id="3.40.50.1460">
    <property type="match status" value="1"/>
</dbReference>
<dbReference type="InterPro" id="IPR029030">
    <property type="entry name" value="Caspase-like_dom_sf"/>
</dbReference>
<organism evidence="2 3">
    <name type="scientific">Hyalella azteca</name>
    <name type="common">Amphipod</name>
    <dbReference type="NCBI Taxonomy" id="294128"/>
    <lineage>
        <taxon>Eukaryota</taxon>
        <taxon>Metazoa</taxon>
        <taxon>Ecdysozoa</taxon>
        <taxon>Arthropoda</taxon>
        <taxon>Crustacea</taxon>
        <taxon>Multicrustacea</taxon>
        <taxon>Malacostraca</taxon>
        <taxon>Eumalacostraca</taxon>
        <taxon>Peracarida</taxon>
        <taxon>Amphipoda</taxon>
        <taxon>Senticaudata</taxon>
        <taxon>Talitrida</taxon>
        <taxon>Talitroidea</taxon>
        <taxon>Hyalellidae</taxon>
        <taxon>Hyalella</taxon>
    </lineage>
</organism>
<dbReference type="InterPro" id="IPR007110">
    <property type="entry name" value="Ig-like_dom"/>
</dbReference>
<protein>
    <submittedName>
        <fullName evidence="3">Uncharacterized protein LOC108664599</fullName>
    </submittedName>
</protein>
<dbReference type="KEGG" id="hazt:108664599"/>
<dbReference type="PANTHER" id="PTHR22576:SF37">
    <property type="entry name" value="MUCOSA-ASSOCIATED LYMPHOID TISSUE LYMPHOMA TRANSLOCATION PROTEIN 1"/>
    <property type="match status" value="1"/>
</dbReference>
<dbReference type="InterPro" id="IPR052039">
    <property type="entry name" value="Caspase-related_regulators"/>
</dbReference>
<dbReference type="InterPro" id="IPR036179">
    <property type="entry name" value="Ig-like_dom_sf"/>
</dbReference>
<dbReference type="InterPro" id="IPR003598">
    <property type="entry name" value="Ig_sub2"/>
</dbReference>